<gene>
    <name evidence="3" type="ORF">F2Y13_05690</name>
</gene>
<dbReference type="SMART" id="SM00854">
    <property type="entry name" value="PGA_cap"/>
    <property type="match status" value="1"/>
</dbReference>
<organism evidence="3 4">
    <name type="scientific">Alistipes shahii</name>
    <dbReference type="NCBI Taxonomy" id="328814"/>
    <lineage>
        <taxon>Bacteria</taxon>
        <taxon>Pseudomonadati</taxon>
        <taxon>Bacteroidota</taxon>
        <taxon>Bacteroidia</taxon>
        <taxon>Bacteroidales</taxon>
        <taxon>Rikenellaceae</taxon>
        <taxon>Alistipes</taxon>
    </lineage>
</organism>
<name>A0A5B3GB81_9BACT</name>
<dbReference type="InterPro" id="IPR052169">
    <property type="entry name" value="CW_Biosynth-Accessory"/>
</dbReference>
<protein>
    <submittedName>
        <fullName evidence="3">CapA family protein</fullName>
    </submittedName>
</protein>
<dbReference type="InterPro" id="IPR029052">
    <property type="entry name" value="Metallo-depent_PP-like"/>
</dbReference>
<evidence type="ECO:0000313" key="3">
    <source>
        <dbReference type="EMBL" id="KAA2370720.1"/>
    </source>
</evidence>
<comment type="caution">
    <text evidence="3">The sequence shown here is derived from an EMBL/GenBank/DDBJ whole genome shotgun (WGS) entry which is preliminary data.</text>
</comment>
<proteinExistence type="inferred from homology"/>
<reference evidence="3 4" key="1">
    <citation type="journal article" date="2019" name="Nat. Med.">
        <title>A library of human gut bacterial isolates paired with longitudinal multiomics data enables mechanistic microbiome research.</title>
        <authorList>
            <person name="Poyet M."/>
            <person name="Groussin M."/>
            <person name="Gibbons S.M."/>
            <person name="Avila-Pacheco J."/>
            <person name="Jiang X."/>
            <person name="Kearney S.M."/>
            <person name="Perrotta A.R."/>
            <person name="Berdy B."/>
            <person name="Zhao S."/>
            <person name="Lieberman T.D."/>
            <person name="Swanson P.K."/>
            <person name="Smith M."/>
            <person name="Roesemann S."/>
            <person name="Alexander J.E."/>
            <person name="Rich S.A."/>
            <person name="Livny J."/>
            <person name="Vlamakis H."/>
            <person name="Clish C."/>
            <person name="Bullock K."/>
            <person name="Deik A."/>
            <person name="Scott J."/>
            <person name="Pierce K.A."/>
            <person name="Xavier R.J."/>
            <person name="Alm E.J."/>
        </authorList>
    </citation>
    <scope>NUCLEOTIDE SEQUENCE [LARGE SCALE GENOMIC DNA]</scope>
    <source>
        <strain evidence="3 4">BIOML-A2</strain>
    </source>
</reference>
<feature type="domain" description="Capsule synthesis protein CapA" evidence="2">
    <location>
        <begin position="2"/>
        <end position="232"/>
    </location>
</feature>
<dbReference type="RefSeq" id="WP_149887180.1">
    <property type="nucleotide sequence ID" value="NZ_CAUCFE010000024.1"/>
</dbReference>
<evidence type="ECO:0000256" key="1">
    <source>
        <dbReference type="ARBA" id="ARBA00005662"/>
    </source>
</evidence>
<dbReference type="Gene3D" id="3.60.21.10">
    <property type="match status" value="1"/>
</dbReference>
<accession>A0A5B3GB81</accession>
<dbReference type="AlphaFoldDB" id="A0A5B3GB81"/>
<evidence type="ECO:0000259" key="2">
    <source>
        <dbReference type="SMART" id="SM00854"/>
    </source>
</evidence>
<sequence length="367" mass="41737">MKFIFCGDFVSQDPKSIQVDLRLQNLFKDADYVAVNFEAPVRGVGKPICKSGPSLTQSEDSPAFIENLGVNIIMLANNHMMDQDQEGCEASIKAFKGETRIIGAGCFDDAYRLHVIEKDGVNVGLLCLVHKEFGALGLDATSLDYGTAWINHPMVNKTILNAKKVCDVLVVLPHAGVEDMVVPLPEWRARYREFVDMGADAVIASHPHTPQGWEEYKGKMIYYSLGNFFFQLFSSQHGANWYKGLVVEMNIDENKNLSFDVHNTKFSKFSLEHDESMECKKYNDYLCELLSNEDKYWDYLNRDLKALWPEYKLYLLRGLAAIAPTTNIHVLSHAAYGLLKGPDIPMMLNNFQCESHRWAIERMLRMQ</sequence>
<comment type="similarity">
    <text evidence="1">Belongs to the CapA family.</text>
</comment>
<dbReference type="EMBL" id="VVXK01000006">
    <property type="protein sequence ID" value="KAA2370720.1"/>
    <property type="molecule type" value="Genomic_DNA"/>
</dbReference>
<dbReference type="Pfam" id="PF09587">
    <property type="entry name" value="PGA_cap"/>
    <property type="match status" value="1"/>
</dbReference>
<evidence type="ECO:0000313" key="4">
    <source>
        <dbReference type="Proteomes" id="UP000323567"/>
    </source>
</evidence>
<dbReference type="CDD" id="cd07381">
    <property type="entry name" value="MPP_CapA"/>
    <property type="match status" value="1"/>
</dbReference>
<dbReference type="SUPFAM" id="SSF56300">
    <property type="entry name" value="Metallo-dependent phosphatases"/>
    <property type="match status" value="1"/>
</dbReference>
<dbReference type="Proteomes" id="UP000323567">
    <property type="component" value="Unassembled WGS sequence"/>
</dbReference>
<dbReference type="InterPro" id="IPR019079">
    <property type="entry name" value="Capsule_synth_CapA"/>
</dbReference>
<dbReference type="PANTHER" id="PTHR33393:SF11">
    <property type="entry name" value="POLYGLUTAMINE SYNTHESIS ACCESSORY PROTEIN RV0574C-RELATED"/>
    <property type="match status" value="1"/>
</dbReference>
<dbReference type="PANTHER" id="PTHR33393">
    <property type="entry name" value="POLYGLUTAMINE SYNTHESIS ACCESSORY PROTEIN RV0574C-RELATED"/>
    <property type="match status" value="1"/>
</dbReference>